<evidence type="ECO:0000313" key="1">
    <source>
        <dbReference type="EMBL" id="SDN42231.1"/>
    </source>
</evidence>
<reference evidence="2 3" key="1">
    <citation type="submission" date="2016-10" db="EMBL/GenBank/DDBJ databases">
        <authorList>
            <person name="Varghese N."/>
            <person name="Submissions S."/>
        </authorList>
    </citation>
    <scope>NUCLEOTIDE SEQUENCE [LARGE SCALE GENOMIC DNA]</scope>
    <source>
        <strain evidence="2 3">BS2776</strain>
    </source>
</reference>
<dbReference type="Proteomes" id="UP000181903">
    <property type="component" value="Chromosome I"/>
</dbReference>
<dbReference type="EMBL" id="LT629706">
    <property type="protein sequence ID" value="SDN42231.1"/>
    <property type="molecule type" value="Genomic_DNA"/>
</dbReference>
<accession>A0ABY0RAN4</accession>
<sequence>MDANINTAKGNAISFFITLSTINYQDGLFGQKTLKNDARIINPNMPDAS</sequence>
<name>A0ABY0RAN4_9PSED</name>
<organism evidence="2 3">
    <name type="scientific">Pseudomonas poae</name>
    <dbReference type="NCBI Taxonomy" id="200451"/>
    <lineage>
        <taxon>Bacteria</taxon>
        <taxon>Pseudomonadati</taxon>
        <taxon>Pseudomonadota</taxon>
        <taxon>Gammaproteobacteria</taxon>
        <taxon>Pseudomonadales</taxon>
        <taxon>Pseudomonadaceae</taxon>
        <taxon>Pseudomonas</taxon>
    </lineage>
</organism>
<gene>
    <name evidence="1" type="ORF">SAMN04490208_0273</name>
    <name evidence="2" type="ORF">SAMN04490208_0275</name>
</gene>
<protein>
    <submittedName>
        <fullName evidence="2">Uncharacterized protein</fullName>
    </submittedName>
</protein>
<evidence type="ECO:0000313" key="2">
    <source>
        <dbReference type="EMBL" id="SDN42316.1"/>
    </source>
</evidence>
<evidence type="ECO:0000313" key="3">
    <source>
        <dbReference type="Proteomes" id="UP000181903"/>
    </source>
</evidence>
<keyword evidence="3" id="KW-1185">Reference proteome</keyword>
<proteinExistence type="predicted"/>
<dbReference type="EMBL" id="LT629706">
    <property type="protein sequence ID" value="SDN42316.1"/>
    <property type="molecule type" value="Genomic_DNA"/>
</dbReference>